<comment type="caution">
    <text evidence="2">The sequence shown here is derived from an EMBL/GenBank/DDBJ whole genome shotgun (WGS) entry which is preliminary data.</text>
</comment>
<accession>A0A5B6WAH4</accession>
<gene>
    <name evidence="2" type="ORF">EPI10_011948</name>
</gene>
<sequence>MRIAREFETKLASGRKKERNKETCIMRPPSLHCNFFSSLKQVEKRLKLEENQPDSGQPHVPTQSLSTPLYLHLTHPSNTNITNSEPPQAFMSSSPQSLSTKETQPQINPPHSPTTSNDTDDIEYLMQLLGLSDNLGETQKREKHKTVVGGGNSCGCECGFYEKIVGVKGPKCDKEVERLEGWIRYFSRNGSEPLRLAFLLMAKAAFESADDSGFQTLEFPSIIDEFLKIDLPKD</sequence>
<name>A0A5B6WAH4_9ROSI</name>
<proteinExistence type="predicted"/>
<dbReference type="EMBL" id="SMMG02000004">
    <property type="protein sequence ID" value="KAA3478118.1"/>
    <property type="molecule type" value="Genomic_DNA"/>
</dbReference>
<protein>
    <submittedName>
        <fullName evidence="2">Aldolase-type TIM barrel</fullName>
    </submittedName>
</protein>
<reference evidence="3" key="1">
    <citation type="journal article" date="2019" name="Plant Biotechnol. J.">
        <title>Genome sequencing of the Australian wild diploid species Gossypium australe highlights disease resistance and delayed gland morphogenesis.</title>
        <authorList>
            <person name="Cai Y."/>
            <person name="Cai X."/>
            <person name="Wang Q."/>
            <person name="Wang P."/>
            <person name="Zhang Y."/>
            <person name="Cai C."/>
            <person name="Xu Y."/>
            <person name="Wang K."/>
            <person name="Zhou Z."/>
            <person name="Wang C."/>
            <person name="Geng S."/>
            <person name="Li B."/>
            <person name="Dong Q."/>
            <person name="Hou Y."/>
            <person name="Wang H."/>
            <person name="Ai P."/>
            <person name="Liu Z."/>
            <person name="Yi F."/>
            <person name="Sun M."/>
            <person name="An G."/>
            <person name="Cheng J."/>
            <person name="Zhang Y."/>
            <person name="Shi Q."/>
            <person name="Xie Y."/>
            <person name="Shi X."/>
            <person name="Chang Y."/>
            <person name="Huang F."/>
            <person name="Chen Y."/>
            <person name="Hong S."/>
            <person name="Mi L."/>
            <person name="Sun Q."/>
            <person name="Zhang L."/>
            <person name="Zhou B."/>
            <person name="Peng R."/>
            <person name="Zhang X."/>
            <person name="Liu F."/>
        </authorList>
    </citation>
    <scope>NUCLEOTIDE SEQUENCE [LARGE SCALE GENOMIC DNA]</scope>
    <source>
        <strain evidence="3">cv. PA1801</strain>
    </source>
</reference>
<dbReference type="OrthoDB" id="1932225at2759"/>
<dbReference type="Proteomes" id="UP000325315">
    <property type="component" value="Unassembled WGS sequence"/>
</dbReference>
<keyword evidence="3" id="KW-1185">Reference proteome</keyword>
<evidence type="ECO:0000313" key="2">
    <source>
        <dbReference type="EMBL" id="KAA3478118.1"/>
    </source>
</evidence>
<organism evidence="2 3">
    <name type="scientific">Gossypium australe</name>
    <dbReference type="NCBI Taxonomy" id="47621"/>
    <lineage>
        <taxon>Eukaryota</taxon>
        <taxon>Viridiplantae</taxon>
        <taxon>Streptophyta</taxon>
        <taxon>Embryophyta</taxon>
        <taxon>Tracheophyta</taxon>
        <taxon>Spermatophyta</taxon>
        <taxon>Magnoliopsida</taxon>
        <taxon>eudicotyledons</taxon>
        <taxon>Gunneridae</taxon>
        <taxon>Pentapetalae</taxon>
        <taxon>rosids</taxon>
        <taxon>malvids</taxon>
        <taxon>Malvales</taxon>
        <taxon>Malvaceae</taxon>
        <taxon>Malvoideae</taxon>
        <taxon>Gossypium</taxon>
    </lineage>
</organism>
<evidence type="ECO:0000313" key="3">
    <source>
        <dbReference type="Proteomes" id="UP000325315"/>
    </source>
</evidence>
<feature type="region of interest" description="Disordered" evidence="1">
    <location>
        <begin position="73"/>
        <end position="117"/>
    </location>
</feature>
<dbReference type="AlphaFoldDB" id="A0A5B6WAH4"/>
<evidence type="ECO:0000256" key="1">
    <source>
        <dbReference type="SAM" id="MobiDB-lite"/>
    </source>
</evidence>
<feature type="compositionally biased region" description="Polar residues" evidence="1">
    <location>
        <begin position="75"/>
        <end position="106"/>
    </location>
</feature>